<feature type="non-terminal residue" evidence="1">
    <location>
        <position position="32"/>
    </location>
</feature>
<name>B8RBI2_9PAPI</name>
<sequence length="32" mass="3925">RSTNMTLCSEEKIRGYIQRDERALEEILLDRW</sequence>
<feature type="non-terminal residue" evidence="1">
    <location>
        <position position="1"/>
    </location>
</feature>
<reference evidence="1" key="1">
    <citation type="journal article" date="2009" name="J. Med. Virol.">
        <title>High-risk HPV types in lesions of the uterine cervix of female commercial sex workers in the Philippines.</title>
        <authorList>
            <person name="Miyashita M."/>
            <person name="Agdamag D.M."/>
            <person name="Sasagawa T."/>
            <person name="Matsushita K."/>
            <person name="Salud L.M."/>
            <person name="Salud C.O."/>
            <person name="Saikawa K."/>
            <person name="Leano P.S."/>
            <person name="Pagcaliwagan T."/>
            <person name="Acuna J."/>
            <person name="Ishizaki A."/>
            <person name="Kageyama S."/>
            <person name="Ichimura H."/>
        </authorList>
    </citation>
    <scope>NUCLEOTIDE SEQUENCE</scope>
    <source>
        <strain evidence="1">06July_PHL_GP083_07</strain>
    </source>
</reference>
<organism evidence="1">
    <name type="scientific">Human papillomavirus</name>
    <dbReference type="NCBI Taxonomy" id="10566"/>
    <lineage>
        <taxon>Viruses</taxon>
        <taxon>Monodnaviria</taxon>
        <taxon>Shotokuvirae</taxon>
        <taxon>Cossaviricota</taxon>
        <taxon>Papovaviricetes</taxon>
        <taxon>Zurhausenvirales</taxon>
        <taxon>Papillomaviridae</taxon>
    </lineage>
</organism>
<evidence type="ECO:0000313" key="1">
    <source>
        <dbReference type="EMBL" id="ACK57085.1"/>
    </source>
</evidence>
<protein>
    <submittedName>
        <fullName evidence="1">L1 capsid protein</fullName>
    </submittedName>
</protein>
<accession>B8RBI2</accession>
<proteinExistence type="predicted"/>
<dbReference type="EMBL" id="EU911811">
    <property type="protein sequence ID" value="ACK57085.1"/>
    <property type="molecule type" value="Genomic_DNA"/>
</dbReference>
<gene>
    <name evidence="1" type="primary">L1</name>
</gene>